<feature type="region of interest" description="Disordered" evidence="6">
    <location>
        <begin position="192"/>
        <end position="260"/>
    </location>
</feature>
<organism evidence="7 8">
    <name type="scientific">Ophiobolus disseminans</name>
    <dbReference type="NCBI Taxonomy" id="1469910"/>
    <lineage>
        <taxon>Eukaryota</taxon>
        <taxon>Fungi</taxon>
        <taxon>Dikarya</taxon>
        <taxon>Ascomycota</taxon>
        <taxon>Pezizomycotina</taxon>
        <taxon>Dothideomycetes</taxon>
        <taxon>Pleosporomycetidae</taxon>
        <taxon>Pleosporales</taxon>
        <taxon>Pleosporineae</taxon>
        <taxon>Phaeosphaeriaceae</taxon>
        <taxon>Ophiobolus</taxon>
    </lineage>
</organism>
<feature type="region of interest" description="Disordered" evidence="6">
    <location>
        <begin position="70"/>
        <end position="89"/>
    </location>
</feature>
<comment type="similarity">
    <text evidence="3">Belongs to the INP1 family.</text>
</comment>
<feature type="compositionally biased region" description="Polar residues" evidence="6">
    <location>
        <begin position="33"/>
        <end position="44"/>
    </location>
</feature>
<feature type="compositionally biased region" description="Low complexity" evidence="6">
    <location>
        <begin position="70"/>
        <end position="85"/>
    </location>
</feature>
<dbReference type="EMBL" id="MU006243">
    <property type="protein sequence ID" value="KAF2819709.1"/>
    <property type="molecule type" value="Genomic_DNA"/>
</dbReference>
<evidence type="ECO:0000256" key="4">
    <source>
        <dbReference type="ARBA" id="ARBA00021397"/>
    </source>
</evidence>
<protein>
    <recommendedName>
        <fullName evidence="4">Inheritance of peroxisomes protein 1</fullName>
    </recommendedName>
</protein>
<dbReference type="Pfam" id="PF12634">
    <property type="entry name" value="Inp1"/>
    <property type="match status" value="1"/>
</dbReference>
<dbReference type="OrthoDB" id="4097008at2759"/>
<feature type="region of interest" description="Disordered" evidence="6">
    <location>
        <begin position="1"/>
        <end position="44"/>
    </location>
</feature>
<dbReference type="Proteomes" id="UP000799424">
    <property type="component" value="Unassembled WGS sequence"/>
</dbReference>
<evidence type="ECO:0000313" key="8">
    <source>
        <dbReference type="Proteomes" id="UP000799424"/>
    </source>
</evidence>
<dbReference type="InterPro" id="IPR024758">
    <property type="entry name" value="Inp1"/>
</dbReference>
<proteinExistence type="inferred from homology"/>
<comment type="subcellular location">
    <subcellularLocation>
        <location evidence="2">Peroxisome membrane</location>
        <topology evidence="2">Peripheral membrane protein</topology>
    </subcellularLocation>
</comment>
<dbReference type="GO" id="GO:0005780">
    <property type="term" value="C:extrinsic component of intraperoxisomal membrane"/>
    <property type="evidence" value="ECO:0007669"/>
    <property type="project" value="InterPro"/>
</dbReference>
<keyword evidence="8" id="KW-1185">Reference proteome</keyword>
<keyword evidence="5" id="KW-0472">Membrane</keyword>
<evidence type="ECO:0000256" key="3">
    <source>
        <dbReference type="ARBA" id="ARBA00010707"/>
    </source>
</evidence>
<evidence type="ECO:0000313" key="7">
    <source>
        <dbReference type="EMBL" id="KAF2819709.1"/>
    </source>
</evidence>
<dbReference type="AlphaFoldDB" id="A0A6A6ZG78"/>
<comment type="function">
    <text evidence="1">Required for peroxisome inheritance.</text>
</comment>
<evidence type="ECO:0000256" key="2">
    <source>
        <dbReference type="ARBA" id="ARBA00004421"/>
    </source>
</evidence>
<sequence>MSVPASSRNPEHAPHTSTAARRSFTLPARPSIRSGSAPASRNSSDGIETLFVCSASKTVSFTASGSARRLSPARASRARGSPPRSISWTSPTERTLAVGVLRIYRVTASNVSFLNSGTLLHTIFPRSQCWCVDGKSVFVLRIRQDSYYRIELPCETDEDKERIVHFTSVLSQVLQYEKTQCPFTRGFEVVVPERPKTPPRKQPKRAPTQRAKKWTFEKTWVPHNGPRPSSSASDGPFGGSDCGTTSSYDDDDRSSVCTDSSEVVREAPMIVLDDATPKPLRRLSIADRVNLFQGMRSATAPVVTERNISVVSMNRIPESIPESPRVDDRHKETQKPILERQVSEAASIASSADSFYSVETTQYRSPSPRFLDAEPDLSNPWSDMSLRREDETRGRSIHRRQISEVTVRVPSTDSADSSAPVTPTVFFHNDAQPSSPPSTPPLVSDSDDDSLELPGLDAATPPDAIRMKRLTGASQRRAFSPMPQPKNLFIPTKPNIGRQFTSALVRKTCELVLGPPAQLVSLMLRIAASISNLGFGTYRLRREDKIPGSWGSDEEDDWAEEDDFGIPLGNIGDAAQRRRAFLGELD</sequence>
<reference evidence="7" key="1">
    <citation type="journal article" date="2020" name="Stud. Mycol.">
        <title>101 Dothideomycetes genomes: a test case for predicting lifestyles and emergence of pathogens.</title>
        <authorList>
            <person name="Haridas S."/>
            <person name="Albert R."/>
            <person name="Binder M."/>
            <person name="Bloem J."/>
            <person name="Labutti K."/>
            <person name="Salamov A."/>
            <person name="Andreopoulos B."/>
            <person name="Baker S."/>
            <person name="Barry K."/>
            <person name="Bills G."/>
            <person name="Bluhm B."/>
            <person name="Cannon C."/>
            <person name="Castanera R."/>
            <person name="Culley D."/>
            <person name="Daum C."/>
            <person name="Ezra D."/>
            <person name="Gonzalez J."/>
            <person name="Henrissat B."/>
            <person name="Kuo A."/>
            <person name="Liang C."/>
            <person name="Lipzen A."/>
            <person name="Lutzoni F."/>
            <person name="Magnuson J."/>
            <person name="Mondo S."/>
            <person name="Nolan M."/>
            <person name="Ohm R."/>
            <person name="Pangilinan J."/>
            <person name="Park H.-J."/>
            <person name="Ramirez L."/>
            <person name="Alfaro M."/>
            <person name="Sun H."/>
            <person name="Tritt A."/>
            <person name="Yoshinaga Y."/>
            <person name="Zwiers L.-H."/>
            <person name="Turgeon B."/>
            <person name="Goodwin S."/>
            <person name="Spatafora J."/>
            <person name="Crous P."/>
            <person name="Grigoriev I."/>
        </authorList>
    </citation>
    <scope>NUCLEOTIDE SEQUENCE</scope>
    <source>
        <strain evidence="7">CBS 113818</strain>
    </source>
</reference>
<evidence type="ECO:0000256" key="1">
    <source>
        <dbReference type="ARBA" id="ARBA00003594"/>
    </source>
</evidence>
<accession>A0A6A6ZG78</accession>
<evidence type="ECO:0000256" key="5">
    <source>
        <dbReference type="ARBA" id="ARBA00023136"/>
    </source>
</evidence>
<feature type="region of interest" description="Disordered" evidence="6">
    <location>
        <begin position="427"/>
        <end position="460"/>
    </location>
</feature>
<name>A0A6A6ZG78_9PLEO</name>
<dbReference type="GO" id="GO:0045033">
    <property type="term" value="P:peroxisome inheritance"/>
    <property type="evidence" value="ECO:0007669"/>
    <property type="project" value="InterPro"/>
</dbReference>
<gene>
    <name evidence="7" type="ORF">CC86DRAFT_374854</name>
</gene>
<evidence type="ECO:0000256" key="6">
    <source>
        <dbReference type="SAM" id="MobiDB-lite"/>
    </source>
</evidence>